<dbReference type="PANTHER" id="PTHR22912:SF151">
    <property type="entry name" value="DIHYDROLIPOYL DEHYDROGENASE, MITOCHONDRIAL"/>
    <property type="match status" value="1"/>
</dbReference>
<keyword evidence="9" id="KW-0547">Nucleotide-binding</keyword>
<dbReference type="Gene3D" id="3.30.390.30">
    <property type="match status" value="1"/>
</dbReference>
<dbReference type="InterPro" id="IPR036188">
    <property type="entry name" value="FAD/NAD-bd_sf"/>
</dbReference>
<dbReference type="PATRIC" id="fig|220754.4.peg.1660"/>
<keyword evidence="6" id="KW-1015">Disulfide bond</keyword>
<evidence type="ECO:0000259" key="13">
    <source>
        <dbReference type="Pfam" id="PF07992"/>
    </source>
</evidence>
<dbReference type="SUPFAM" id="SSF55424">
    <property type="entry name" value="FAD/NAD-linked reductases, dimerisation (C-terminal) domain"/>
    <property type="match status" value="1"/>
</dbReference>
<dbReference type="EMBL" id="JXRR01000014">
    <property type="protein sequence ID" value="KIL47473.1"/>
    <property type="molecule type" value="Genomic_DNA"/>
</dbReference>
<evidence type="ECO:0008006" key="16">
    <source>
        <dbReference type="Google" id="ProtNLM"/>
    </source>
</evidence>
<keyword evidence="2 11" id="KW-0285">Flavoprotein</keyword>
<dbReference type="InterPro" id="IPR012999">
    <property type="entry name" value="Pyr_OxRdtase_I_AS"/>
</dbReference>
<dbReference type="Pfam" id="PF02852">
    <property type="entry name" value="Pyr_redox_dim"/>
    <property type="match status" value="1"/>
</dbReference>
<dbReference type="PROSITE" id="PS00076">
    <property type="entry name" value="PYRIDINE_REDOX_1"/>
    <property type="match status" value="1"/>
</dbReference>
<evidence type="ECO:0000256" key="10">
    <source>
        <dbReference type="PIRSR" id="PIRSR000350-4"/>
    </source>
</evidence>
<sequence>MVVGEIAEERDVVVIGGGPGGYQAAIRAAQLGKKVTLIEKESIGGICLSTGCIPSKLFAEAGKKRDSLQSLSRLGIEVNEAKFDLTVLQKTKQKIIEQLQKGIGKLIKENKIELIKGSAYFLSSDRIGVEHGHNFTIYRYTSAIIAAGCTKVSSRENSDQRLLDYESIFAIQEIPEHLAVIGDDYLALETASTFQQLGSKVSLIWLKGDFPFDVSINKEVKRIFKKRKISIYFDQKVKEVHANKKIEIVMEDESGETSTLTASHMVKAALRKPNSSALGVDRLGMKTEYNGHIVVDHACQTSINGIYAVGDITEGPPLAVKAVKQGKVAAEGIAGVSSEYDDTFMPVIVHTNPPISSVGLTQAEAEKTYENIKTATFPMSALGISAVTGRKEGFVTVLKEEGSDLLLGIHMIGEGAVELSTSSVLALEMAGRTEDLTFGFYSHPSVNEGLLEAIEALADKAIHLAPRK</sequence>
<dbReference type="PANTHER" id="PTHR22912">
    <property type="entry name" value="DISULFIDE OXIDOREDUCTASE"/>
    <property type="match status" value="1"/>
</dbReference>
<dbReference type="Pfam" id="PF07992">
    <property type="entry name" value="Pyr_redox_2"/>
    <property type="match status" value="1"/>
</dbReference>
<feature type="binding site" evidence="9">
    <location>
        <begin position="182"/>
        <end position="189"/>
    </location>
    <ligand>
        <name>NAD(+)</name>
        <dbReference type="ChEBI" id="CHEBI:57540"/>
    </ligand>
</feature>
<dbReference type="AlphaFoldDB" id="A0A0C2VU13"/>
<evidence type="ECO:0000256" key="11">
    <source>
        <dbReference type="RuleBase" id="RU003691"/>
    </source>
</evidence>
<organism evidence="14 15">
    <name type="scientific">Jeotgalibacillus campisalis</name>
    <dbReference type="NCBI Taxonomy" id="220754"/>
    <lineage>
        <taxon>Bacteria</taxon>
        <taxon>Bacillati</taxon>
        <taxon>Bacillota</taxon>
        <taxon>Bacilli</taxon>
        <taxon>Bacillales</taxon>
        <taxon>Caryophanaceae</taxon>
        <taxon>Jeotgalibacillus</taxon>
    </lineage>
</organism>
<dbReference type="GO" id="GO:0050660">
    <property type="term" value="F:flavin adenine dinucleotide binding"/>
    <property type="evidence" value="ECO:0007669"/>
    <property type="project" value="TreeGrafter"/>
</dbReference>
<dbReference type="InterPro" id="IPR004099">
    <property type="entry name" value="Pyr_nucl-diS_OxRdtase_dimer"/>
</dbReference>
<feature type="domain" description="Pyridine nucleotide-disulphide oxidoreductase dimerisation" evidence="12">
    <location>
        <begin position="345"/>
        <end position="453"/>
    </location>
</feature>
<evidence type="ECO:0000256" key="3">
    <source>
        <dbReference type="ARBA" id="ARBA00022827"/>
    </source>
</evidence>
<evidence type="ECO:0000313" key="14">
    <source>
        <dbReference type="EMBL" id="KIL47473.1"/>
    </source>
</evidence>
<accession>A0A0C2VU13</accession>
<keyword evidence="7 11" id="KW-0676">Redox-active center</keyword>
<evidence type="ECO:0000313" key="15">
    <source>
        <dbReference type="Proteomes" id="UP000031972"/>
    </source>
</evidence>
<feature type="active site" description="Proton acceptor" evidence="8">
    <location>
        <position position="443"/>
    </location>
</feature>
<feature type="domain" description="FAD/NAD(P)-binding" evidence="13">
    <location>
        <begin position="11"/>
        <end position="326"/>
    </location>
</feature>
<evidence type="ECO:0000256" key="5">
    <source>
        <dbReference type="ARBA" id="ARBA00023027"/>
    </source>
</evidence>
<dbReference type="PRINTS" id="PR00368">
    <property type="entry name" value="FADPNR"/>
</dbReference>
<evidence type="ECO:0000256" key="2">
    <source>
        <dbReference type="ARBA" id="ARBA00022630"/>
    </source>
</evidence>
<reference evidence="14 15" key="1">
    <citation type="submission" date="2015-01" db="EMBL/GenBank/DDBJ databases">
        <title>Jeotgalibacillus campisalis genome sequencing.</title>
        <authorList>
            <person name="Goh K.M."/>
            <person name="Chan K.-G."/>
            <person name="Yaakop A.S."/>
            <person name="Ee R."/>
            <person name="Gan H.M."/>
            <person name="Chan C.S."/>
        </authorList>
    </citation>
    <scope>NUCLEOTIDE SEQUENCE [LARGE SCALE GENOMIC DNA]</scope>
    <source>
        <strain evidence="14 15">SF-57</strain>
    </source>
</reference>
<comment type="similarity">
    <text evidence="1 11">Belongs to the class-I pyridine nucleotide-disulfide oxidoreductase family.</text>
</comment>
<dbReference type="OrthoDB" id="9800167at2"/>
<dbReference type="PRINTS" id="PR00411">
    <property type="entry name" value="PNDRDTASEI"/>
</dbReference>
<feature type="disulfide bond" description="Redox-active" evidence="10">
    <location>
        <begin position="47"/>
        <end position="52"/>
    </location>
</feature>
<protein>
    <recommendedName>
        <fullName evidence="16">Dihydrolipoyl dehydrogenase</fullName>
    </recommendedName>
</protein>
<evidence type="ECO:0000256" key="8">
    <source>
        <dbReference type="PIRSR" id="PIRSR000350-2"/>
    </source>
</evidence>
<dbReference type="GO" id="GO:0006103">
    <property type="term" value="P:2-oxoglutarate metabolic process"/>
    <property type="evidence" value="ECO:0007669"/>
    <property type="project" value="TreeGrafter"/>
</dbReference>
<evidence type="ECO:0000256" key="9">
    <source>
        <dbReference type="PIRSR" id="PIRSR000350-3"/>
    </source>
</evidence>
<dbReference type="Proteomes" id="UP000031972">
    <property type="component" value="Unassembled WGS sequence"/>
</dbReference>
<keyword evidence="3 9" id="KW-0274">FAD</keyword>
<name>A0A0C2VU13_9BACL</name>
<keyword evidence="15" id="KW-1185">Reference proteome</keyword>
<dbReference type="InterPro" id="IPR023753">
    <property type="entry name" value="FAD/NAD-binding_dom"/>
</dbReference>
<feature type="binding site" evidence="9">
    <location>
        <position position="56"/>
    </location>
    <ligand>
        <name>FAD</name>
        <dbReference type="ChEBI" id="CHEBI:57692"/>
    </ligand>
</feature>
<evidence type="ECO:0000256" key="6">
    <source>
        <dbReference type="ARBA" id="ARBA00023157"/>
    </source>
</evidence>
<feature type="binding site" evidence="9">
    <location>
        <position position="311"/>
    </location>
    <ligand>
        <name>FAD</name>
        <dbReference type="ChEBI" id="CHEBI:57692"/>
    </ligand>
</feature>
<dbReference type="RefSeq" id="WP_041057058.1">
    <property type="nucleotide sequence ID" value="NZ_JXRR01000014.1"/>
</dbReference>
<dbReference type="Gene3D" id="3.50.50.60">
    <property type="entry name" value="FAD/NAD(P)-binding domain"/>
    <property type="match status" value="2"/>
</dbReference>
<proteinExistence type="inferred from homology"/>
<dbReference type="InterPro" id="IPR001100">
    <property type="entry name" value="Pyr_nuc-diS_OxRdtase"/>
</dbReference>
<keyword evidence="5 9" id="KW-0520">NAD</keyword>
<evidence type="ECO:0000256" key="1">
    <source>
        <dbReference type="ARBA" id="ARBA00007532"/>
    </source>
</evidence>
<dbReference type="PIRSF" id="PIRSF000350">
    <property type="entry name" value="Mercury_reductase_MerA"/>
    <property type="match status" value="1"/>
</dbReference>
<evidence type="ECO:0000259" key="12">
    <source>
        <dbReference type="Pfam" id="PF02852"/>
    </source>
</evidence>
<dbReference type="SUPFAM" id="SSF51905">
    <property type="entry name" value="FAD/NAD(P)-binding domain"/>
    <property type="match status" value="1"/>
</dbReference>
<dbReference type="InterPro" id="IPR016156">
    <property type="entry name" value="FAD/NAD-linked_Rdtase_dimer_sf"/>
</dbReference>
<evidence type="ECO:0000256" key="4">
    <source>
        <dbReference type="ARBA" id="ARBA00023002"/>
    </source>
</evidence>
<gene>
    <name evidence="14" type="ORF">KR50_16400</name>
</gene>
<comment type="caution">
    <text evidence="14">The sequence shown here is derived from an EMBL/GenBank/DDBJ whole genome shotgun (WGS) entry which is preliminary data.</text>
</comment>
<keyword evidence="4 11" id="KW-0560">Oxidoreductase</keyword>
<evidence type="ECO:0000256" key="7">
    <source>
        <dbReference type="ARBA" id="ARBA00023284"/>
    </source>
</evidence>
<dbReference type="InterPro" id="IPR050151">
    <property type="entry name" value="Class-I_Pyr_Nuc-Dis_Oxidored"/>
</dbReference>
<dbReference type="GO" id="GO:0004148">
    <property type="term" value="F:dihydrolipoyl dehydrogenase (NADH) activity"/>
    <property type="evidence" value="ECO:0007669"/>
    <property type="project" value="TreeGrafter"/>
</dbReference>
<comment type="cofactor">
    <cofactor evidence="9">
        <name>FAD</name>
        <dbReference type="ChEBI" id="CHEBI:57692"/>
    </cofactor>
    <text evidence="9">Binds 1 FAD per subunit.</text>
</comment>